<dbReference type="Gene3D" id="3.40.50.300">
    <property type="entry name" value="P-loop containing nucleotide triphosphate hydrolases"/>
    <property type="match status" value="1"/>
</dbReference>
<reference evidence="2 3" key="1">
    <citation type="submission" date="2016-11" db="EMBL/GenBank/DDBJ databases">
        <authorList>
            <person name="Jaros S."/>
            <person name="Januszkiewicz K."/>
            <person name="Wedrychowicz H."/>
        </authorList>
    </citation>
    <scope>NUCLEOTIDE SEQUENCE [LARGE SCALE GENOMIC DNA]</scope>
    <source>
        <strain evidence="2 3">DSM 29431</strain>
    </source>
</reference>
<dbReference type="Proteomes" id="UP000184221">
    <property type="component" value="Unassembled WGS sequence"/>
</dbReference>
<feature type="region of interest" description="Disordered" evidence="1">
    <location>
        <begin position="223"/>
        <end position="244"/>
    </location>
</feature>
<dbReference type="EMBL" id="FQXC01000005">
    <property type="protein sequence ID" value="SHH93274.1"/>
    <property type="molecule type" value="Genomic_DNA"/>
</dbReference>
<dbReference type="AlphaFoldDB" id="A0A1M5X1D7"/>
<name>A0A1M5X1D7_9RHOB</name>
<evidence type="ECO:0000313" key="2">
    <source>
        <dbReference type="EMBL" id="SHH93274.1"/>
    </source>
</evidence>
<accession>A0A1M5X1D7</accession>
<organism evidence="2 3">
    <name type="scientific">Marivita hallyeonensis</name>
    <dbReference type="NCBI Taxonomy" id="996342"/>
    <lineage>
        <taxon>Bacteria</taxon>
        <taxon>Pseudomonadati</taxon>
        <taxon>Pseudomonadota</taxon>
        <taxon>Alphaproteobacteria</taxon>
        <taxon>Rhodobacterales</taxon>
        <taxon>Roseobacteraceae</taxon>
        <taxon>Marivita</taxon>
    </lineage>
</organism>
<evidence type="ECO:0000313" key="3">
    <source>
        <dbReference type="Proteomes" id="UP000184221"/>
    </source>
</evidence>
<proteinExistence type="predicted"/>
<keyword evidence="3" id="KW-1185">Reference proteome</keyword>
<evidence type="ECO:0000256" key="1">
    <source>
        <dbReference type="SAM" id="MobiDB-lite"/>
    </source>
</evidence>
<dbReference type="STRING" id="996342.SAMN05443551_3639"/>
<dbReference type="InterPro" id="IPR027417">
    <property type="entry name" value="P-loop_NTPase"/>
</dbReference>
<gene>
    <name evidence="2" type="ORF">SAMN05443551_3639</name>
</gene>
<dbReference type="SUPFAM" id="SSF52540">
    <property type="entry name" value="P-loop containing nucleoside triphosphate hydrolases"/>
    <property type="match status" value="1"/>
</dbReference>
<sequence length="244" mass="26334">MGTFILHPMKPASTLLSRRSHRAFPEITLGDAEIALRLGRVHELCGAARHTLALAVTARAGGPAIWITASDPADSLCPDAIAEWINPGDILFVKAMKRDTLLWAMEEALRDGQAPVVIADLPGPPGMVPVRRLHLAAEAGCGKGLCHPLALLLTPEDGGAPGIETRWALHAAHRHHTPLWKLDRLRARMAPPKQWVMTCTKEGLSPNDPAPDAAVETHALDATKAHDQNNQGTIHTSERMLTRA</sequence>
<protein>
    <submittedName>
        <fullName evidence="2">Protein ImuA</fullName>
    </submittedName>
</protein>